<keyword evidence="2 4" id="KW-0548">Nucleotidyltransferase</keyword>
<dbReference type="InterPro" id="IPR029044">
    <property type="entry name" value="Nucleotide-diphossugar_trans"/>
</dbReference>
<evidence type="ECO:0000256" key="1">
    <source>
        <dbReference type="ARBA" id="ARBA00022679"/>
    </source>
</evidence>
<dbReference type="RefSeq" id="WP_211430369.1">
    <property type="nucleotide sequence ID" value="NZ_CP072649.1"/>
</dbReference>
<comment type="pathway">
    <text evidence="4">Nucleotide-sugar biosynthesis; CMP-3-deoxy-D-manno-octulosonate biosynthesis; CMP-3-deoxy-D-manno-octulosonate from 3-deoxy-D-manno-octulosonate and CTP: step 1/1.</text>
</comment>
<reference evidence="5 6" key="1">
    <citation type="submission" date="2021-03" db="EMBL/GenBank/DDBJ databases">
        <title>Genomic and phenotypic characterization of Chloracidobacterium isolates provides evidence for multiple species.</title>
        <authorList>
            <person name="Saini M.K."/>
            <person name="Costas A.M.G."/>
            <person name="Tank M."/>
            <person name="Bryant D.A."/>
        </authorList>
    </citation>
    <scope>NUCLEOTIDE SEQUENCE [LARGE SCALE GENOMIC DNA]</scope>
    <source>
        <strain evidence="5 6">BV2-C</strain>
    </source>
</reference>
<evidence type="ECO:0000256" key="3">
    <source>
        <dbReference type="ARBA" id="ARBA00022985"/>
    </source>
</evidence>
<organism evidence="5 6">
    <name type="scientific">Chloracidobacterium validum</name>
    <dbReference type="NCBI Taxonomy" id="2821543"/>
    <lineage>
        <taxon>Bacteria</taxon>
        <taxon>Pseudomonadati</taxon>
        <taxon>Acidobacteriota</taxon>
        <taxon>Terriglobia</taxon>
        <taxon>Terriglobales</taxon>
        <taxon>Acidobacteriaceae</taxon>
        <taxon>Chloracidobacterium</taxon>
    </lineage>
</organism>
<dbReference type="Pfam" id="PF02348">
    <property type="entry name" value="CTP_transf_3"/>
    <property type="match status" value="1"/>
</dbReference>
<keyword evidence="3 4" id="KW-0448">Lipopolysaccharide biosynthesis</keyword>
<dbReference type="HAMAP" id="MF_00057">
    <property type="entry name" value="KdsB"/>
    <property type="match status" value="1"/>
</dbReference>
<evidence type="ECO:0000256" key="2">
    <source>
        <dbReference type="ARBA" id="ARBA00022695"/>
    </source>
</evidence>
<dbReference type="EMBL" id="CP072649">
    <property type="protein sequence ID" value="QUW04480.1"/>
    <property type="molecule type" value="Genomic_DNA"/>
</dbReference>
<dbReference type="InterPro" id="IPR004528">
    <property type="entry name" value="KdsB"/>
</dbReference>
<dbReference type="GO" id="GO:0008690">
    <property type="term" value="F:3-deoxy-manno-octulosonate cytidylyltransferase activity"/>
    <property type="evidence" value="ECO:0007669"/>
    <property type="project" value="UniProtKB-EC"/>
</dbReference>
<dbReference type="NCBIfam" id="NF003950">
    <property type="entry name" value="PRK05450.1-3"/>
    <property type="match status" value="1"/>
</dbReference>
<dbReference type="NCBIfam" id="NF009905">
    <property type="entry name" value="PRK13368.1"/>
    <property type="match status" value="1"/>
</dbReference>
<evidence type="ECO:0000256" key="4">
    <source>
        <dbReference type="HAMAP-Rule" id="MF_00057"/>
    </source>
</evidence>
<proteinExistence type="inferred from homology"/>
<comment type="similarity">
    <text evidence="4">Belongs to the KdsB family.</text>
</comment>
<keyword evidence="4" id="KW-0963">Cytoplasm</keyword>
<dbReference type="Gene3D" id="3.90.550.10">
    <property type="entry name" value="Spore Coat Polysaccharide Biosynthesis Protein SpsA, Chain A"/>
    <property type="match status" value="1"/>
</dbReference>
<comment type="subcellular location">
    <subcellularLocation>
        <location evidence="4">Cytoplasm</location>
    </subcellularLocation>
</comment>
<dbReference type="PANTHER" id="PTHR42866:SF2">
    <property type="entry name" value="3-DEOXY-MANNO-OCTULOSONATE CYTIDYLYLTRANSFERASE, MITOCHONDRIAL"/>
    <property type="match status" value="1"/>
</dbReference>
<dbReference type="CDD" id="cd02517">
    <property type="entry name" value="CMP-KDO-Synthetase"/>
    <property type="match status" value="1"/>
</dbReference>
<dbReference type="NCBIfam" id="TIGR00466">
    <property type="entry name" value="kdsB"/>
    <property type="match status" value="1"/>
</dbReference>
<dbReference type="PANTHER" id="PTHR42866">
    <property type="entry name" value="3-DEOXY-MANNO-OCTULOSONATE CYTIDYLYLTRANSFERASE"/>
    <property type="match status" value="1"/>
</dbReference>
<name>A0ABX8BEZ3_9BACT</name>
<dbReference type="EC" id="2.7.7.38" evidence="4"/>
<gene>
    <name evidence="4 5" type="primary">kdsB</name>
    <name evidence="5" type="ORF">J8C06_11855</name>
</gene>
<dbReference type="SUPFAM" id="SSF53448">
    <property type="entry name" value="Nucleotide-diphospho-sugar transferases"/>
    <property type="match status" value="1"/>
</dbReference>
<evidence type="ECO:0000313" key="5">
    <source>
        <dbReference type="EMBL" id="QUW04480.1"/>
    </source>
</evidence>
<evidence type="ECO:0000313" key="6">
    <source>
        <dbReference type="Proteomes" id="UP000676506"/>
    </source>
</evidence>
<protein>
    <recommendedName>
        <fullName evidence="4">3-deoxy-manno-octulosonate cytidylyltransferase</fullName>
        <ecNumber evidence="4">2.7.7.38</ecNumber>
    </recommendedName>
    <alternativeName>
        <fullName evidence="4">CMP-2-keto-3-deoxyoctulosonic acid synthase</fullName>
        <shortName evidence="4">CKS</shortName>
        <shortName evidence="4">CMP-KDO synthase</shortName>
    </alternativeName>
</protein>
<comment type="catalytic activity">
    <reaction evidence="4">
        <text>3-deoxy-alpha-D-manno-oct-2-ulosonate + CTP = CMP-3-deoxy-beta-D-manno-octulosonate + diphosphate</text>
        <dbReference type="Rhea" id="RHEA:23448"/>
        <dbReference type="ChEBI" id="CHEBI:33019"/>
        <dbReference type="ChEBI" id="CHEBI:37563"/>
        <dbReference type="ChEBI" id="CHEBI:85986"/>
        <dbReference type="ChEBI" id="CHEBI:85987"/>
        <dbReference type="EC" id="2.7.7.38"/>
    </reaction>
</comment>
<dbReference type="NCBIfam" id="NF003952">
    <property type="entry name" value="PRK05450.1-5"/>
    <property type="match status" value="1"/>
</dbReference>
<comment type="function">
    <text evidence="4">Activates KDO (a required 8-carbon sugar) for incorporation into bacterial lipopolysaccharide in Gram-negative bacteria.</text>
</comment>
<dbReference type="Proteomes" id="UP000676506">
    <property type="component" value="Chromosome 2"/>
</dbReference>
<accession>A0ABX8BEZ3</accession>
<sequence>MPSVIAVIPARYGATRLPGKPLIDLGGQPMIQRVHARVRQTPAIERIIVATDDQRIAAAVAAFGGEARMTRADHASGTDRVAEVAATLDADIIVNVQGDEPLIAPETITAALRLLQTDSSAAIATTCEALDPAEAENPNVVKVVCDAAGYALYFSRSPIPYPRRPDAARSLWRKHTGLYAYRREALLRFTQLPPAPLELAEGLEQLRALTHGMRIRVAETAHPSPGVDTPEDAERIRRQLAGLSVAEPPDFEAWR</sequence>
<dbReference type="InterPro" id="IPR003329">
    <property type="entry name" value="Cytidylyl_trans"/>
</dbReference>
<keyword evidence="6" id="KW-1185">Reference proteome</keyword>
<keyword evidence="1 4" id="KW-0808">Transferase</keyword>